<name>E6Q0S5_9ZZZZ</name>
<dbReference type="InterPro" id="IPR004027">
    <property type="entry name" value="SEC_C_motif"/>
</dbReference>
<dbReference type="AlphaFoldDB" id="E6Q0S5"/>
<dbReference type="SUPFAM" id="SSF103642">
    <property type="entry name" value="Sec-C motif"/>
    <property type="match status" value="1"/>
</dbReference>
<evidence type="ECO:0008006" key="2">
    <source>
        <dbReference type="Google" id="ProtNLM"/>
    </source>
</evidence>
<dbReference type="Gene3D" id="3.10.450.50">
    <property type="match status" value="1"/>
</dbReference>
<proteinExistence type="predicted"/>
<accession>E6Q0S5</accession>
<comment type="caution">
    <text evidence="1">The sequence shown here is derived from an EMBL/GenBank/DDBJ whole genome shotgun (WGS) entry which is preliminary data.</text>
</comment>
<evidence type="ECO:0000313" key="1">
    <source>
        <dbReference type="EMBL" id="CBI00785.1"/>
    </source>
</evidence>
<gene>
    <name evidence="1" type="ORF">CARN4_0132</name>
</gene>
<organism evidence="1">
    <name type="scientific">mine drainage metagenome</name>
    <dbReference type="NCBI Taxonomy" id="410659"/>
    <lineage>
        <taxon>unclassified sequences</taxon>
        <taxon>metagenomes</taxon>
        <taxon>ecological metagenomes</taxon>
    </lineage>
</organism>
<dbReference type="Pfam" id="PF02810">
    <property type="entry name" value="SEC-C"/>
    <property type="match status" value="1"/>
</dbReference>
<sequence length="403" mass="46038">MILTRRRTLSSRSRDRKNKMKIGRNSLCPCGSGKKYKRCCIGVERTVSVPVSAAFKLAEMQQLEAERIYKYGHLRPPITQHFQGQTFIAVGSRLLYHPRWKTFHDFLFCYIGAVFEKDWFSAQTSLPLANRHPLMQWYQTWFDFWEAHRDDVAFGDINKIESPPAQITALLAFAYDLYTLEHHGLLPKRLVERLQRDEHFQGARYEMYVAAAFVRAGFTIVLEDEEDQSSSHCEFTATDKLTGKTYSVEAKSRHRNGYLGVAGTPAPLEEIQADLKGLFVPALRKAANHDRIVFIDINVPPSEAHILESNWFQRIANQFIRLEDNAQLADLPGAIVFFTNFPYHFMEEGEPIKGGAAVFTGFKIPEFNAARGGNDVIVRTKFPEILALHGSILRHSHAPHELI</sequence>
<dbReference type="EMBL" id="CABO01000006">
    <property type="protein sequence ID" value="CBI00785.1"/>
    <property type="molecule type" value="Genomic_DNA"/>
</dbReference>
<reference evidence="1" key="1">
    <citation type="submission" date="2009-10" db="EMBL/GenBank/DDBJ databases">
        <title>Diversity of trophic interactions inside an arsenic-rich microbial ecosystem.</title>
        <authorList>
            <person name="Bertin P.N."/>
            <person name="Heinrich-Salmeron A."/>
            <person name="Pelletier E."/>
            <person name="Goulhen-Chollet F."/>
            <person name="Arsene-Ploetze F."/>
            <person name="Gallien S."/>
            <person name="Calteau A."/>
            <person name="Vallenet D."/>
            <person name="Casiot C."/>
            <person name="Chane-Woon-Ming B."/>
            <person name="Giloteaux L."/>
            <person name="Barakat M."/>
            <person name="Bonnefoy V."/>
            <person name="Bruneel O."/>
            <person name="Chandler M."/>
            <person name="Cleiss J."/>
            <person name="Duran R."/>
            <person name="Elbaz-Poulichet F."/>
            <person name="Fonknechten N."/>
            <person name="Lauga B."/>
            <person name="Mornico D."/>
            <person name="Ortet P."/>
            <person name="Schaeffer C."/>
            <person name="Siguier P."/>
            <person name="Alexander Thil Smith A."/>
            <person name="Van Dorsselaer A."/>
            <person name="Weissenbach J."/>
            <person name="Medigue C."/>
            <person name="Le Paslier D."/>
        </authorList>
    </citation>
    <scope>NUCLEOTIDE SEQUENCE</scope>
</reference>
<protein>
    <recommendedName>
        <fullName evidence="2">SEC-C domain-containing protein</fullName>
    </recommendedName>
</protein>